<keyword evidence="2 11" id="KW-0808">Transferase</keyword>
<dbReference type="SUPFAM" id="SSF50044">
    <property type="entry name" value="SH3-domain"/>
    <property type="match status" value="1"/>
</dbReference>
<evidence type="ECO:0000256" key="2">
    <source>
        <dbReference type="ARBA" id="ARBA00022679"/>
    </source>
</evidence>
<dbReference type="SMART" id="SM00326">
    <property type="entry name" value="SH3"/>
    <property type="match status" value="1"/>
</dbReference>
<dbReference type="PROSITE" id="PS00109">
    <property type="entry name" value="PROTEIN_KINASE_TYR"/>
    <property type="match status" value="1"/>
</dbReference>
<dbReference type="InterPro" id="IPR008266">
    <property type="entry name" value="Tyr_kinase_AS"/>
</dbReference>
<dbReference type="InterPro" id="IPR020635">
    <property type="entry name" value="Tyr_kinase_cat_dom"/>
</dbReference>
<dbReference type="Gene3D" id="1.10.510.10">
    <property type="entry name" value="Transferase(Phosphotransferase) domain 1"/>
    <property type="match status" value="1"/>
</dbReference>
<feature type="binding site" evidence="10">
    <location>
        <position position="264"/>
    </location>
    <ligand>
        <name>ATP</name>
        <dbReference type="ChEBI" id="CHEBI:30616"/>
    </ligand>
</feature>
<dbReference type="InterPro" id="IPR000719">
    <property type="entry name" value="Prot_kinase_dom"/>
</dbReference>
<dbReference type="PROSITE" id="PS00107">
    <property type="entry name" value="PROTEIN_KINASE_ATP"/>
    <property type="match status" value="1"/>
</dbReference>
<dbReference type="Gene3D" id="3.30.505.10">
    <property type="entry name" value="SH2 domain"/>
    <property type="match status" value="1"/>
</dbReference>
<keyword evidence="15" id="KW-1185">Reference proteome</keyword>
<evidence type="ECO:0000256" key="10">
    <source>
        <dbReference type="PROSITE-ProRule" id="PRU10141"/>
    </source>
</evidence>
<dbReference type="InterPro" id="IPR011009">
    <property type="entry name" value="Kinase-like_dom_sf"/>
</dbReference>
<evidence type="ECO:0000256" key="1">
    <source>
        <dbReference type="ARBA" id="ARBA00022443"/>
    </source>
</evidence>
<keyword evidence="6 11" id="KW-0829">Tyrosine-protein kinase</keyword>
<evidence type="ECO:0000259" key="12">
    <source>
        <dbReference type="PROSITE" id="PS50001"/>
    </source>
</evidence>
<dbReference type="Pfam" id="PF00018">
    <property type="entry name" value="SH3_1"/>
    <property type="match status" value="1"/>
</dbReference>
<dbReference type="PANTHER" id="PTHR24418">
    <property type="entry name" value="TYROSINE-PROTEIN KINASE"/>
    <property type="match status" value="1"/>
</dbReference>
<dbReference type="Pfam" id="PF07714">
    <property type="entry name" value="PK_Tyr_Ser-Thr"/>
    <property type="match status" value="1"/>
</dbReference>
<evidence type="ECO:0000256" key="8">
    <source>
        <dbReference type="PROSITE-ProRule" id="PRU00191"/>
    </source>
</evidence>
<evidence type="ECO:0000313" key="16">
    <source>
        <dbReference type="RefSeq" id="XP_014665595.1"/>
    </source>
</evidence>
<dbReference type="SUPFAM" id="SSF55550">
    <property type="entry name" value="SH2 domain"/>
    <property type="match status" value="1"/>
</dbReference>
<evidence type="ECO:0000256" key="5">
    <source>
        <dbReference type="ARBA" id="ARBA00022840"/>
    </source>
</evidence>
<accession>A0ABM1E074</accession>
<proteinExistence type="inferred from homology"/>
<evidence type="ECO:0000313" key="15">
    <source>
        <dbReference type="Proteomes" id="UP000695022"/>
    </source>
</evidence>
<evidence type="ECO:0000256" key="3">
    <source>
        <dbReference type="ARBA" id="ARBA00022741"/>
    </source>
</evidence>
<keyword evidence="3 10" id="KW-0547">Nucleotide-binding</keyword>
<reference evidence="16" key="1">
    <citation type="submission" date="2025-08" db="UniProtKB">
        <authorList>
            <consortium name="RefSeq"/>
        </authorList>
    </citation>
    <scope>IDENTIFICATION</scope>
</reference>
<evidence type="ECO:0000259" key="14">
    <source>
        <dbReference type="PROSITE" id="PS50011"/>
    </source>
</evidence>
<sequence length="491" mass="55539">MTSSNAHVNVIVPIFQSGTTVLAKFEYKADSNKDLSFKKNEILTIVEHTRDPNWYKAEDVRGRRGLVPANYLTPCTNPGRHHSRSHAVPAVPHPYDNGHNINDVANTQSGEPGTRKKLGDMIWFHGKITRDRAEQVLHPRVNGLFLVRESTNYPGDYTLCVVHEGKVEHYRILYKNNLGKFTIDEEDYFADLESLVMHYESDADGLCTSLTQALAKSDNEGDTREFLEGFSIRREELELIRPIGKGEFGDVFLGTYKGEKVAAKQLKEQTRSSQLFLEEASVMTSLSHPNLVKLLGIVFGQTYFIVTQYMALGNLVDYLRTRGRNIITKQDQINFASDACSGMAYLESKNIVHRDLAARNILIAEDGSAKVSDFGLAKESFGDQEGATSKFPIKWTAPEALRQSKFSNKSDMWSFGILLWELYSFGRVPYPRIPLADVVKHVEKGYRMECPEGCPKDIYEIMLHAWDLDPDKRPPFSAVAKQLMELRSMTI</sequence>
<evidence type="ECO:0000256" key="6">
    <source>
        <dbReference type="ARBA" id="ARBA00023137"/>
    </source>
</evidence>
<dbReference type="SMART" id="SM00252">
    <property type="entry name" value="SH2"/>
    <property type="match status" value="1"/>
</dbReference>
<dbReference type="SMART" id="SM00219">
    <property type="entry name" value="TyrKc"/>
    <property type="match status" value="1"/>
</dbReference>
<keyword evidence="8" id="KW-0727">SH2 domain</keyword>
<dbReference type="PROSITE" id="PS50002">
    <property type="entry name" value="SH3"/>
    <property type="match status" value="1"/>
</dbReference>
<evidence type="ECO:0000256" key="11">
    <source>
        <dbReference type="RuleBase" id="RU362096"/>
    </source>
</evidence>
<evidence type="ECO:0000256" key="4">
    <source>
        <dbReference type="ARBA" id="ARBA00022777"/>
    </source>
</evidence>
<feature type="domain" description="SH3" evidence="13">
    <location>
        <begin position="16"/>
        <end position="77"/>
    </location>
</feature>
<name>A0ABM1E074_PRICU</name>
<organism evidence="15 16">
    <name type="scientific">Priapulus caudatus</name>
    <name type="common">Priapulid worm</name>
    <dbReference type="NCBI Taxonomy" id="37621"/>
    <lineage>
        <taxon>Eukaryota</taxon>
        <taxon>Metazoa</taxon>
        <taxon>Ecdysozoa</taxon>
        <taxon>Scalidophora</taxon>
        <taxon>Priapulida</taxon>
        <taxon>Priapulimorpha</taxon>
        <taxon>Priapulimorphida</taxon>
        <taxon>Priapulidae</taxon>
        <taxon>Priapulus</taxon>
    </lineage>
</organism>
<comment type="similarity">
    <text evidence="11">Belongs to the protein kinase superfamily. Tyr protein kinase family.</text>
</comment>
<evidence type="ECO:0000256" key="9">
    <source>
        <dbReference type="PROSITE-ProRule" id="PRU00192"/>
    </source>
</evidence>
<evidence type="ECO:0000256" key="7">
    <source>
        <dbReference type="ARBA" id="ARBA00051245"/>
    </source>
</evidence>
<dbReference type="SUPFAM" id="SSF56112">
    <property type="entry name" value="Protein kinase-like (PK-like)"/>
    <property type="match status" value="1"/>
</dbReference>
<dbReference type="PRINTS" id="PR00401">
    <property type="entry name" value="SH2DOMAIN"/>
</dbReference>
<keyword evidence="1 9" id="KW-0728">SH3 domain</keyword>
<feature type="domain" description="Protein kinase" evidence="14">
    <location>
        <begin position="237"/>
        <end position="486"/>
    </location>
</feature>
<dbReference type="InterPro" id="IPR036860">
    <property type="entry name" value="SH2_dom_sf"/>
</dbReference>
<dbReference type="EC" id="2.7.10.2" evidence="11"/>
<gene>
    <name evidence="16" type="primary">LOC106807687</name>
</gene>
<dbReference type="Pfam" id="PF00017">
    <property type="entry name" value="SH2"/>
    <property type="match status" value="1"/>
</dbReference>
<dbReference type="RefSeq" id="XP_014665595.1">
    <property type="nucleotide sequence ID" value="XM_014810109.1"/>
</dbReference>
<protein>
    <recommendedName>
        <fullName evidence="11">Tyrosine-protein kinase</fullName>
        <ecNumber evidence="11">2.7.10.2</ecNumber>
    </recommendedName>
</protein>
<dbReference type="InterPro" id="IPR001245">
    <property type="entry name" value="Ser-Thr/Tyr_kinase_cat_dom"/>
</dbReference>
<dbReference type="InterPro" id="IPR050198">
    <property type="entry name" value="Non-receptor_tyrosine_kinases"/>
</dbReference>
<dbReference type="PRINTS" id="PR00452">
    <property type="entry name" value="SH3DOMAIN"/>
</dbReference>
<dbReference type="GeneID" id="106807687"/>
<dbReference type="Gene3D" id="2.30.30.40">
    <property type="entry name" value="SH3 Domains"/>
    <property type="match status" value="1"/>
</dbReference>
<keyword evidence="4 11" id="KW-0418">Kinase</keyword>
<dbReference type="Proteomes" id="UP000695022">
    <property type="component" value="Unplaced"/>
</dbReference>
<dbReference type="InterPro" id="IPR036028">
    <property type="entry name" value="SH3-like_dom_sf"/>
</dbReference>
<dbReference type="PROSITE" id="PS50011">
    <property type="entry name" value="PROTEIN_KINASE_DOM"/>
    <property type="match status" value="1"/>
</dbReference>
<keyword evidence="5 10" id="KW-0067">ATP-binding</keyword>
<dbReference type="PROSITE" id="PS50001">
    <property type="entry name" value="SH2"/>
    <property type="match status" value="1"/>
</dbReference>
<dbReference type="PRINTS" id="PR00109">
    <property type="entry name" value="TYRKINASE"/>
</dbReference>
<dbReference type="InterPro" id="IPR001452">
    <property type="entry name" value="SH3_domain"/>
</dbReference>
<feature type="domain" description="SH2" evidence="12">
    <location>
        <begin position="123"/>
        <end position="214"/>
    </location>
</feature>
<evidence type="ECO:0000259" key="13">
    <source>
        <dbReference type="PROSITE" id="PS50002"/>
    </source>
</evidence>
<dbReference type="InterPro" id="IPR017441">
    <property type="entry name" value="Protein_kinase_ATP_BS"/>
</dbReference>
<comment type="catalytic activity">
    <reaction evidence="7 11">
        <text>L-tyrosyl-[protein] + ATP = O-phospho-L-tyrosyl-[protein] + ADP + H(+)</text>
        <dbReference type="Rhea" id="RHEA:10596"/>
        <dbReference type="Rhea" id="RHEA-COMP:10136"/>
        <dbReference type="Rhea" id="RHEA-COMP:20101"/>
        <dbReference type="ChEBI" id="CHEBI:15378"/>
        <dbReference type="ChEBI" id="CHEBI:30616"/>
        <dbReference type="ChEBI" id="CHEBI:46858"/>
        <dbReference type="ChEBI" id="CHEBI:61978"/>
        <dbReference type="ChEBI" id="CHEBI:456216"/>
        <dbReference type="EC" id="2.7.10.2"/>
    </reaction>
</comment>
<dbReference type="InterPro" id="IPR000980">
    <property type="entry name" value="SH2"/>
</dbReference>